<evidence type="ECO:0000256" key="1">
    <source>
        <dbReference type="SAM" id="MobiDB-lite"/>
    </source>
</evidence>
<reference evidence="3 4" key="1">
    <citation type="submission" date="2023-01" db="EMBL/GenBank/DDBJ databases">
        <title>Analysis of 21 Apiospora genomes using comparative genomics revels a genus with tremendous synthesis potential of carbohydrate active enzymes and secondary metabolites.</title>
        <authorList>
            <person name="Sorensen T."/>
        </authorList>
    </citation>
    <scope>NUCLEOTIDE SEQUENCE [LARGE SCALE GENOMIC DNA]</scope>
    <source>
        <strain evidence="3 4">CBS 117206</strain>
    </source>
</reference>
<gene>
    <name evidence="3" type="ORF">PG999_000695</name>
</gene>
<keyword evidence="4" id="KW-1185">Reference proteome</keyword>
<sequence>MQNSNWPVSRLTCGFCGFVNPHLNTGAANWAPYYRAVYCTGDPDADPTTAATKSGGNCRAQLSGVGYHQVNSAENSVPPLAHQRYDDPDLDPSTCVIIQDIKPPGPGVLPEDRPGYAWGFLFHEACWALLEQALKPDDAAGGAVDMIDALWRVLQSVPCGSELPNWGHNYGGLYMGTVKDLCKGEHFVLMGPNSNLVIPSTYANPFRVPEVQKVVLSLRNRHNDKKGPAKATVTVADTNALTAATESNGEAGVPRNRSSSTLSANKDPFGRLPKELRDLLLCYLETPAVTSLRLASREIAALPLSQTFFRSRFWPGRELHVFFDAFLLPPAEMRGTDWTRLYRHLKTSLRHNKVGLGERNRLRIWTQTVRPLADAMRAVSAMGPLRGGARGSSSDAHSNFTSRWWELDLAAIELMMDWKAVKTARCRAPEAFGELGRVLHRAEVELPLGKPVRGVYVSLVPFFRAQYITGLRFVFGKNSDSDSGATVGDVEIGYVLGGKTKNKDQQHQDTGYEEYLPVNDGPLVGFYAAIDECGFRALSLLTAKNKMSEYTEWVGELGALPAVAIKRRGVDGLRHVRAAFDGFRMQALLVPVVEPVQSSS</sequence>
<evidence type="ECO:0000313" key="4">
    <source>
        <dbReference type="Proteomes" id="UP001392437"/>
    </source>
</evidence>
<accession>A0AAW0RC76</accession>
<proteinExistence type="predicted"/>
<dbReference type="EMBL" id="JAQQWP010000001">
    <property type="protein sequence ID" value="KAK8132522.1"/>
    <property type="molecule type" value="Genomic_DNA"/>
</dbReference>
<dbReference type="Pfam" id="PF24539">
    <property type="entry name" value="DUF7600"/>
    <property type="match status" value="1"/>
</dbReference>
<dbReference type="InterPro" id="IPR056021">
    <property type="entry name" value="DUF7600"/>
</dbReference>
<organism evidence="3 4">
    <name type="scientific">Apiospora kogelbergensis</name>
    <dbReference type="NCBI Taxonomy" id="1337665"/>
    <lineage>
        <taxon>Eukaryota</taxon>
        <taxon>Fungi</taxon>
        <taxon>Dikarya</taxon>
        <taxon>Ascomycota</taxon>
        <taxon>Pezizomycotina</taxon>
        <taxon>Sordariomycetes</taxon>
        <taxon>Xylariomycetidae</taxon>
        <taxon>Amphisphaeriales</taxon>
        <taxon>Apiosporaceae</taxon>
        <taxon>Apiospora</taxon>
    </lineage>
</organism>
<dbReference type="Proteomes" id="UP001392437">
    <property type="component" value="Unassembled WGS sequence"/>
</dbReference>
<evidence type="ECO:0000259" key="2">
    <source>
        <dbReference type="Pfam" id="PF24539"/>
    </source>
</evidence>
<protein>
    <recommendedName>
        <fullName evidence="2">DUF7600 domain-containing protein</fullName>
    </recommendedName>
</protein>
<name>A0AAW0RC76_9PEZI</name>
<evidence type="ECO:0000313" key="3">
    <source>
        <dbReference type="EMBL" id="KAK8132522.1"/>
    </source>
</evidence>
<comment type="caution">
    <text evidence="3">The sequence shown here is derived from an EMBL/GenBank/DDBJ whole genome shotgun (WGS) entry which is preliminary data.</text>
</comment>
<feature type="domain" description="DUF7600" evidence="2">
    <location>
        <begin position="416"/>
        <end position="590"/>
    </location>
</feature>
<dbReference type="AlphaFoldDB" id="A0AAW0RC76"/>
<feature type="region of interest" description="Disordered" evidence="1">
    <location>
        <begin position="243"/>
        <end position="267"/>
    </location>
</feature>